<dbReference type="SUPFAM" id="SSF69118">
    <property type="entry name" value="AhpD-like"/>
    <property type="match status" value="1"/>
</dbReference>
<protein>
    <submittedName>
        <fullName evidence="2">4-carboxymuconolactone decarboxylase</fullName>
    </submittedName>
</protein>
<keyword evidence="3" id="KW-1185">Reference proteome</keyword>
<evidence type="ECO:0000259" key="1">
    <source>
        <dbReference type="Pfam" id="PF02627"/>
    </source>
</evidence>
<reference evidence="2 3" key="1">
    <citation type="submission" date="2016-11" db="EMBL/GenBank/DDBJ databases">
        <authorList>
            <person name="Jaros S."/>
            <person name="Januszkiewicz K."/>
            <person name="Wedrychowicz H."/>
        </authorList>
    </citation>
    <scope>NUCLEOTIDE SEQUENCE [LARGE SCALE GENOMIC DNA]</scope>
    <source>
        <strain evidence="2 3">DSM 15480</strain>
    </source>
</reference>
<dbReference type="Proteomes" id="UP000184301">
    <property type="component" value="Unassembled WGS sequence"/>
</dbReference>
<evidence type="ECO:0000313" key="3">
    <source>
        <dbReference type="Proteomes" id="UP000184301"/>
    </source>
</evidence>
<feature type="domain" description="Carboxymuconolactone decarboxylase-like" evidence="1">
    <location>
        <begin position="18"/>
        <end position="103"/>
    </location>
</feature>
<dbReference type="PANTHER" id="PTHR33570">
    <property type="entry name" value="4-CARBOXYMUCONOLACTONE DECARBOXYLASE FAMILY PROTEIN"/>
    <property type="match status" value="1"/>
</dbReference>
<name>A0A1M6SH75_9FIRM</name>
<accession>A0A1M6SH75</accession>
<dbReference type="InterPro" id="IPR003779">
    <property type="entry name" value="CMD-like"/>
</dbReference>
<dbReference type="STRING" id="1121950.SAMN02745243_02948"/>
<sequence length="144" mass="15813">MEKIVQTAGKTALGAFAPEFAHYNDDVLFGENWNNQDIDAKTRSIITVVALMSSGITDSSLKYHLQNAKGHGVTKKEIAAIITHVAFYVGWPKGWAVFNLAKEVWNEEYVGNDAMAAHAASMIFPIGKPNEGLEAVTDEQYLKL</sequence>
<evidence type="ECO:0000313" key="2">
    <source>
        <dbReference type="EMBL" id="SHK43947.1"/>
    </source>
</evidence>
<dbReference type="EMBL" id="FQZY01000049">
    <property type="protein sequence ID" value="SHK43947.1"/>
    <property type="molecule type" value="Genomic_DNA"/>
</dbReference>
<dbReference type="Gene3D" id="1.20.1290.10">
    <property type="entry name" value="AhpD-like"/>
    <property type="match status" value="1"/>
</dbReference>
<dbReference type="InterPro" id="IPR029032">
    <property type="entry name" value="AhpD-like"/>
</dbReference>
<dbReference type="PANTHER" id="PTHR33570:SF9">
    <property type="entry name" value="BLL4600 PROTEIN"/>
    <property type="match status" value="1"/>
</dbReference>
<proteinExistence type="predicted"/>
<gene>
    <name evidence="2" type="ORF">SAMN02745243_02948</name>
</gene>
<dbReference type="AlphaFoldDB" id="A0A1M6SH75"/>
<organism evidence="2 3">
    <name type="scientific">Hespellia stercorisuis DSM 15480</name>
    <dbReference type="NCBI Taxonomy" id="1121950"/>
    <lineage>
        <taxon>Bacteria</taxon>
        <taxon>Bacillati</taxon>
        <taxon>Bacillota</taxon>
        <taxon>Clostridia</taxon>
        <taxon>Lachnospirales</taxon>
        <taxon>Lachnospiraceae</taxon>
        <taxon>Hespellia</taxon>
    </lineage>
</organism>
<dbReference type="Pfam" id="PF02627">
    <property type="entry name" value="CMD"/>
    <property type="match status" value="1"/>
</dbReference>
<dbReference type="InterPro" id="IPR052512">
    <property type="entry name" value="4CMD/NDH-1_regulator"/>
</dbReference>
<dbReference type="GO" id="GO:0051920">
    <property type="term" value="F:peroxiredoxin activity"/>
    <property type="evidence" value="ECO:0007669"/>
    <property type="project" value="InterPro"/>
</dbReference>